<keyword evidence="3" id="KW-1185">Reference proteome</keyword>
<dbReference type="AlphaFoldDB" id="A0AAW0K3A6"/>
<protein>
    <submittedName>
        <fullName evidence="2">Uncharacterized protein</fullName>
    </submittedName>
</protein>
<dbReference type="Proteomes" id="UP001488838">
    <property type="component" value="Unassembled WGS sequence"/>
</dbReference>
<proteinExistence type="predicted"/>
<dbReference type="EMBL" id="JBBHLL010000008">
    <property type="protein sequence ID" value="KAK7832994.1"/>
    <property type="molecule type" value="Genomic_DNA"/>
</dbReference>
<evidence type="ECO:0000256" key="1">
    <source>
        <dbReference type="SAM" id="MobiDB-lite"/>
    </source>
</evidence>
<accession>A0AAW0K3A6</accession>
<organism evidence="2 3">
    <name type="scientific">Myodes glareolus</name>
    <name type="common">Bank vole</name>
    <name type="synonym">Clethrionomys glareolus</name>
    <dbReference type="NCBI Taxonomy" id="447135"/>
    <lineage>
        <taxon>Eukaryota</taxon>
        <taxon>Metazoa</taxon>
        <taxon>Chordata</taxon>
        <taxon>Craniata</taxon>
        <taxon>Vertebrata</taxon>
        <taxon>Euteleostomi</taxon>
        <taxon>Mammalia</taxon>
        <taxon>Eutheria</taxon>
        <taxon>Euarchontoglires</taxon>
        <taxon>Glires</taxon>
        <taxon>Rodentia</taxon>
        <taxon>Myomorpha</taxon>
        <taxon>Muroidea</taxon>
        <taxon>Cricetidae</taxon>
        <taxon>Arvicolinae</taxon>
        <taxon>Myodes</taxon>
    </lineage>
</organism>
<feature type="compositionally biased region" description="Basic and acidic residues" evidence="1">
    <location>
        <begin position="1"/>
        <end position="16"/>
    </location>
</feature>
<feature type="non-terminal residue" evidence="2">
    <location>
        <position position="1"/>
    </location>
</feature>
<evidence type="ECO:0000313" key="2">
    <source>
        <dbReference type="EMBL" id="KAK7832994.1"/>
    </source>
</evidence>
<sequence>GRCRDGRTDRREDCVPRDPGPTPRWPPTTLEWHPRDPPIPDCRVSDVTHRFPGVRVPTCVFPRRSRGVGSTMNEEEQFVNIDLNDDNICSVCKLGTDKETLSFCHICFELNLE</sequence>
<dbReference type="Pfam" id="PF06937">
    <property type="entry name" value="EURL"/>
    <property type="match status" value="1"/>
</dbReference>
<evidence type="ECO:0000313" key="3">
    <source>
        <dbReference type="Proteomes" id="UP001488838"/>
    </source>
</evidence>
<dbReference type="PANTHER" id="PTHR15961">
    <property type="entry name" value="PROTEIN EURL HOMOLOG"/>
    <property type="match status" value="1"/>
</dbReference>
<feature type="region of interest" description="Disordered" evidence="1">
    <location>
        <begin position="1"/>
        <end position="37"/>
    </location>
</feature>
<name>A0AAW0K3A6_MYOGA</name>
<dbReference type="InterPro" id="IPR009704">
    <property type="entry name" value="EURL_prot"/>
</dbReference>
<comment type="caution">
    <text evidence="2">The sequence shown here is derived from an EMBL/GenBank/DDBJ whole genome shotgun (WGS) entry which is preliminary data.</text>
</comment>
<feature type="non-terminal residue" evidence="2">
    <location>
        <position position="113"/>
    </location>
</feature>
<reference evidence="2 3" key="1">
    <citation type="journal article" date="2023" name="bioRxiv">
        <title>Conserved and derived expression patterns and positive selection on dental genes reveal complex evolutionary context of ever-growing rodent molars.</title>
        <authorList>
            <person name="Calamari Z.T."/>
            <person name="Song A."/>
            <person name="Cohen E."/>
            <person name="Akter M."/>
            <person name="Roy R.D."/>
            <person name="Hallikas O."/>
            <person name="Christensen M.M."/>
            <person name="Li P."/>
            <person name="Marangoni P."/>
            <person name="Jernvall J."/>
            <person name="Klein O.D."/>
        </authorList>
    </citation>
    <scope>NUCLEOTIDE SEQUENCE [LARGE SCALE GENOMIC DNA]</scope>
    <source>
        <strain evidence="2">V071</strain>
    </source>
</reference>
<gene>
    <name evidence="2" type="ORF">U0070_012150</name>
</gene>
<dbReference type="PANTHER" id="PTHR15961:SF3">
    <property type="entry name" value="PROTEIN EURL HOMOLOG"/>
    <property type="match status" value="1"/>
</dbReference>